<dbReference type="Proteomes" id="UP000075346">
    <property type="component" value="Unassembled WGS sequence"/>
</dbReference>
<feature type="transmembrane region" description="Helical" evidence="1">
    <location>
        <begin position="58"/>
        <end position="77"/>
    </location>
</feature>
<dbReference type="AlphaFoldDB" id="A0A151KSW1"/>
<dbReference type="EMBL" id="LOBR01000112">
    <property type="protein sequence ID" value="KYN81544.1"/>
    <property type="molecule type" value="Genomic_DNA"/>
</dbReference>
<dbReference type="RefSeq" id="WP_061898155.1">
    <property type="nucleotide sequence ID" value="NZ_LOBR01000112.1"/>
</dbReference>
<feature type="transmembrane region" description="Helical" evidence="1">
    <location>
        <begin position="98"/>
        <end position="116"/>
    </location>
</feature>
<name>A0A151KSW1_9VIBR</name>
<feature type="transmembrane region" description="Helical" evidence="1">
    <location>
        <begin position="35"/>
        <end position="52"/>
    </location>
</feature>
<gene>
    <name evidence="2" type="ORF">ATY37_07570</name>
</gene>
<keyword evidence="1" id="KW-0812">Transmembrane</keyword>
<feature type="transmembrane region" description="Helical" evidence="1">
    <location>
        <begin position="122"/>
        <end position="143"/>
    </location>
</feature>
<proteinExistence type="predicted"/>
<sequence length="204" mass="23205">MKIDWNVPDVKPGFSGAMEKFIGPGATKAEKQLQYSLPLVAGLSIVVYAYWSQLDWRWPQYLIAGLLSADIVGGIITNATSSAKRWYHREGQGFKQHLFFVTSHFVQLSLFSWAFFSFDLFWIVAVGGYMLLASITILLTPLYLQRPVALACYSLSILLCLYVFSAAEGMEWFLPLFYLKLLVSHILKEEPYRPEEQLSSGEKE</sequence>
<evidence type="ECO:0000313" key="3">
    <source>
        <dbReference type="Proteomes" id="UP000075346"/>
    </source>
</evidence>
<evidence type="ECO:0000313" key="2">
    <source>
        <dbReference type="EMBL" id="KYN81544.1"/>
    </source>
</evidence>
<organism evidence="2 3">
    <name type="scientific">Vibrio cidicii</name>
    <dbReference type="NCBI Taxonomy" id="1763883"/>
    <lineage>
        <taxon>Bacteria</taxon>
        <taxon>Pseudomonadati</taxon>
        <taxon>Pseudomonadota</taxon>
        <taxon>Gammaproteobacteria</taxon>
        <taxon>Vibrionales</taxon>
        <taxon>Vibrionaceae</taxon>
        <taxon>Vibrio</taxon>
    </lineage>
</organism>
<accession>A0A151KSW1</accession>
<reference evidence="3" key="1">
    <citation type="submission" date="2015-12" db="EMBL/GenBank/DDBJ databases">
        <authorList>
            <person name="Shamseldin A."/>
            <person name="Moawad H."/>
            <person name="Abd El-Rahim W.M."/>
            <person name="Sadowsky M.J."/>
        </authorList>
    </citation>
    <scope>NUCLEOTIDE SEQUENCE [LARGE SCALE GENOMIC DNA]</scope>
    <source>
        <strain evidence="3">2538-88</strain>
    </source>
</reference>
<feature type="transmembrane region" description="Helical" evidence="1">
    <location>
        <begin position="150"/>
        <end position="167"/>
    </location>
</feature>
<keyword evidence="1" id="KW-1133">Transmembrane helix</keyword>
<comment type="caution">
    <text evidence="2">The sequence shown here is derived from an EMBL/GenBank/DDBJ whole genome shotgun (WGS) entry which is preliminary data.</text>
</comment>
<protein>
    <submittedName>
        <fullName evidence="2">Uncharacterized protein</fullName>
    </submittedName>
</protein>
<evidence type="ECO:0000256" key="1">
    <source>
        <dbReference type="SAM" id="Phobius"/>
    </source>
</evidence>
<keyword evidence="1" id="KW-0472">Membrane</keyword>